<gene>
    <name evidence="6" type="ORF">HBR001_LOCUS2512</name>
</gene>
<dbReference type="GO" id="GO:0005576">
    <property type="term" value="C:extracellular region"/>
    <property type="evidence" value="ECO:0007669"/>
    <property type="project" value="UniProtKB-SubCell"/>
</dbReference>
<evidence type="ECO:0008006" key="8">
    <source>
        <dbReference type="Google" id="ProtNLM"/>
    </source>
</evidence>
<evidence type="ECO:0000313" key="6">
    <source>
        <dbReference type="EMBL" id="CAI5720973.1"/>
    </source>
</evidence>
<evidence type="ECO:0000256" key="1">
    <source>
        <dbReference type="ARBA" id="ARBA00004613"/>
    </source>
</evidence>
<dbReference type="PIRSF" id="PIRSF029958">
    <property type="entry name" value="Necrosis-inducing_protein"/>
    <property type="match status" value="1"/>
</dbReference>
<name>A0AAV0THX8_HYABA</name>
<dbReference type="InterPro" id="IPR008701">
    <property type="entry name" value="NPP1"/>
</dbReference>
<dbReference type="AlphaFoldDB" id="A0AAV0THX8"/>
<proteinExistence type="inferred from homology"/>
<keyword evidence="4" id="KW-0843">Virulence</keyword>
<evidence type="ECO:0000256" key="4">
    <source>
        <dbReference type="ARBA" id="ARBA00023026"/>
    </source>
</evidence>
<dbReference type="Pfam" id="PF05630">
    <property type="entry name" value="NPP1"/>
    <property type="match status" value="1"/>
</dbReference>
<sequence length="265" mass="29070">MKTGLFVYAALFAATVVQAHDASHDVVKNVSPVSNPESTPDVVKRMLKSIKHNDVKPFPQPEPTTLSEKAGVKFKPELHITNGCASYPFVNAAGEIGGGLENRGSSDGQCKGSGHGSQVYGRSDWYNNKWAIMYFFYFPKDSPSHLIGRSHGFEQAIVWLENPATSTSVLAVSLTKGLKYSKKVGPDLKYLNGTSVKLSYERAGPLRSHVLRLTEKAGDSLPLIMWEQLPQVARDAVNAFRSEGDKVPISDSEFVEELGKAWPFK</sequence>
<keyword evidence="7" id="KW-1185">Reference proteome</keyword>
<evidence type="ECO:0000313" key="7">
    <source>
        <dbReference type="Proteomes" id="UP001162031"/>
    </source>
</evidence>
<dbReference type="Proteomes" id="UP001162031">
    <property type="component" value="Unassembled WGS sequence"/>
</dbReference>
<comment type="subcellular location">
    <subcellularLocation>
        <location evidence="1">Secreted</location>
    </subcellularLocation>
</comment>
<organism evidence="6 7">
    <name type="scientific">Hyaloperonospora brassicae</name>
    <name type="common">Brassica downy mildew</name>
    <name type="synonym">Peronospora brassicae</name>
    <dbReference type="NCBI Taxonomy" id="162125"/>
    <lineage>
        <taxon>Eukaryota</taxon>
        <taxon>Sar</taxon>
        <taxon>Stramenopiles</taxon>
        <taxon>Oomycota</taxon>
        <taxon>Peronosporomycetes</taxon>
        <taxon>Peronosporales</taxon>
        <taxon>Peronosporaceae</taxon>
        <taxon>Hyaloperonospora</taxon>
    </lineage>
</organism>
<comment type="similarity">
    <text evidence="2">Belongs to the Necrosis inducing protein (NPP1) family.</text>
</comment>
<feature type="chain" id="PRO_5043695772" description="Nep1-like protein" evidence="5">
    <location>
        <begin position="20"/>
        <end position="265"/>
    </location>
</feature>
<evidence type="ECO:0000256" key="5">
    <source>
        <dbReference type="SAM" id="SignalP"/>
    </source>
</evidence>
<keyword evidence="5" id="KW-0732">Signal</keyword>
<evidence type="ECO:0000256" key="3">
    <source>
        <dbReference type="ARBA" id="ARBA00022525"/>
    </source>
</evidence>
<comment type="caution">
    <text evidence="6">The sequence shown here is derived from an EMBL/GenBank/DDBJ whole genome shotgun (WGS) entry which is preliminary data.</text>
</comment>
<keyword evidence="3" id="KW-0964">Secreted</keyword>
<dbReference type="PANTHER" id="PTHR33657">
    <property type="entry name" value="DOMAIN PROTEIN, PUTATIVE (AFU_ORTHOLOGUE AFUA_5G00600)-RELATED"/>
    <property type="match status" value="1"/>
</dbReference>
<evidence type="ECO:0000256" key="2">
    <source>
        <dbReference type="ARBA" id="ARBA00009520"/>
    </source>
</evidence>
<protein>
    <recommendedName>
        <fullName evidence="8">Nep1-like protein</fullName>
    </recommendedName>
</protein>
<dbReference type="PANTHER" id="PTHR33657:SF8">
    <property type="entry name" value="DOMAIN PROTEIN, PUTATIVE (AFU_ORTHOLOGUE AFUA_5G00600)-RELATED"/>
    <property type="match status" value="1"/>
</dbReference>
<feature type="signal peptide" evidence="5">
    <location>
        <begin position="1"/>
        <end position="19"/>
    </location>
</feature>
<reference evidence="6" key="1">
    <citation type="submission" date="2022-12" db="EMBL/GenBank/DDBJ databases">
        <authorList>
            <person name="Webb A."/>
        </authorList>
    </citation>
    <scope>NUCLEOTIDE SEQUENCE</scope>
    <source>
        <strain evidence="6">Hp1</strain>
    </source>
</reference>
<dbReference type="EMBL" id="CANTFL010000332">
    <property type="protein sequence ID" value="CAI5720973.1"/>
    <property type="molecule type" value="Genomic_DNA"/>
</dbReference>
<accession>A0AAV0THX8</accession>